<evidence type="ECO:0000256" key="1">
    <source>
        <dbReference type="SAM" id="Phobius"/>
    </source>
</evidence>
<keyword evidence="3" id="KW-1185">Reference proteome</keyword>
<feature type="transmembrane region" description="Helical" evidence="1">
    <location>
        <begin position="161"/>
        <end position="181"/>
    </location>
</feature>
<keyword evidence="1" id="KW-0812">Transmembrane</keyword>
<accession>M5DNA8</accession>
<dbReference type="AlphaFoldDB" id="M5DNA8"/>
<dbReference type="eggNOG" id="ENOG5032T34">
    <property type="taxonomic scope" value="Bacteria"/>
</dbReference>
<keyword evidence="1" id="KW-1133">Transmembrane helix</keyword>
<gene>
    <name evidence="2" type="ORF">TOL_0489</name>
</gene>
<dbReference type="KEGG" id="tol:TOL_0489"/>
<dbReference type="GeneID" id="79175474"/>
<evidence type="ECO:0000313" key="3">
    <source>
        <dbReference type="Proteomes" id="UP000011866"/>
    </source>
</evidence>
<sequence length="202" mass="22716">MNIPGVRQLFTPLNYIRIRRGTVKMWYDWYMPTAISGMVVMILISTDWSINTFGSNGLIEQVVELLKMLIGFYIASLAAVSTFPSAVLNQGLAGESATLKSKRRGKEIVIPLSRRRFLSYLFGYLAFMSLVLFISGMAINLLTPLAKVHISSSIIPWVKGVVAFIYLFWVSNILVSTLLGLHYLTDRIHRPVDGNVIKNDDK</sequence>
<dbReference type="Proteomes" id="UP000011866">
    <property type="component" value="Chromosome"/>
</dbReference>
<feature type="transmembrane region" description="Helical" evidence="1">
    <location>
        <begin position="29"/>
        <end position="50"/>
    </location>
</feature>
<reference evidence="2 3" key="1">
    <citation type="journal article" date="2013" name="Genome Announc.">
        <title>Genome Sequence of Thalassolituus oleivorans MIL-1 (DSM 14913T).</title>
        <authorList>
            <person name="Golyshin P.N."/>
            <person name="Werner J."/>
            <person name="Chernikova T.N."/>
            <person name="Tran H."/>
            <person name="Ferrer M."/>
            <person name="Yakimov M.M."/>
            <person name="Teeling H."/>
            <person name="Golyshina O.V."/>
        </authorList>
    </citation>
    <scope>NUCLEOTIDE SEQUENCE [LARGE SCALE GENOMIC DNA]</scope>
    <source>
        <strain evidence="2 3">MIL-1</strain>
    </source>
</reference>
<dbReference type="HOGENOM" id="CLU_119862_1_0_6"/>
<name>M5DNA8_9GAMM</name>
<evidence type="ECO:0000313" key="2">
    <source>
        <dbReference type="EMBL" id="CCU70928.1"/>
    </source>
</evidence>
<organism evidence="2 3">
    <name type="scientific">Thalassolituus oleivorans MIL-1</name>
    <dbReference type="NCBI Taxonomy" id="1298593"/>
    <lineage>
        <taxon>Bacteria</taxon>
        <taxon>Pseudomonadati</taxon>
        <taxon>Pseudomonadota</taxon>
        <taxon>Gammaproteobacteria</taxon>
        <taxon>Oceanospirillales</taxon>
        <taxon>Oceanospirillaceae</taxon>
        <taxon>Thalassolituus</taxon>
    </lineage>
</organism>
<feature type="transmembrane region" description="Helical" evidence="1">
    <location>
        <begin position="117"/>
        <end position="141"/>
    </location>
</feature>
<keyword evidence="1" id="KW-0472">Membrane</keyword>
<dbReference type="RefSeq" id="WP_015485668.1">
    <property type="nucleotide sequence ID" value="NC_020888.1"/>
</dbReference>
<proteinExistence type="predicted"/>
<protein>
    <submittedName>
        <fullName evidence="2">Phage membrane protein</fullName>
    </submittedName>
</protein>
<dbReference type="EMBL" id="HF680312">
    <property type="protein sequence ID" value="CCU70928.1"/>
    <property type="molecule type" value="Genomic_DNA"/>
</dbReference>
<feature type="transmembrane region" description="Helical" evidence="1">
    <location>
        <begin position="70"/>
        <end position="96"/>
    </location>
</feature>